<evidence type="ECO:0000313" key="2">
    <source>
        <dbReference type="EMBL" id="XCG62678.1"/>
    </source>
</evidence>
<dbReference type="AlphaFoldDB" id="A0AAU8DKJ0"/>
<accession>A0AAU8DKJ0</accession>
<keyword evidence="1" id="KW-0472">Membrane</keyword>
<reference evidence="2" key="1">
    <citation type="submission" date="2024-05" db="EMBL/GenBank/DDBJ databases">
        <authorList>
            <person name="Cai S.Y."/>
            <person name="Jin L.M."/>
            <person name="Li H.R."/>
        </authorList>
    </citation>
    <scope>NUCLEOTIDE SEQUENCE</scope>
    <source>
        <strain evidence="2">A5-74</strain>
    </source>
</reference>
<evidence type="ECO:0008006" key="3">
    <source>
        <dbReference type="Google" id="ProtNLM"/>
    </source>
</evidence>
<sequence>MNEQIRASGDSGDAVDRPATQGAPSIDIAAGVGPGFPGWWLRLALGVVCAGAVLLSLQVGAGAGVLTALGFLLVSLAGATMIAPHSIAPTLLILGVMTAHLLGRDGGISVLTGVLAALVLAVHQLSGICAAIPPRSIVHRDALRPALLRFVLCAGVVLIGVVVTTLF</sequence>
<feature type="transmembrane region" description="Helical" evidence="1">
    <location>
        <begin position="146"/>
        <end position="166"/>
    </location>
</feature>
<keyword evidence="1" id="KW-0812">Transmembrane</keyword>
<feature type="transmembrane region" description="Helical" evidence="1">
    <location>
        <begin position="108"/>
        <end position="134"/>
    </location>
</feature>
<feature type="transmembrane region" description="Helical" evidence="1">
    <location>
        <begin position="39"/>
        <end position="57"/>
    </location>
</feature>
<gene>
    <name evidence="2" type="ORF">ABLG96_15775</name>
</gene>
<dbReference type="RefSeq" id="WP_353648293.1">
    <property type="nucleotide sequence ID" value="NZ_CP159218.1"/>
</dbReference>
<proteinExistence type="predicted"/>
<organism evidence="2">
    <name type="scientific">Nakamurella sp. A5-74</name>
    <dbReference type="NCBI Taxonomy" id="3158264"/>
    <lineage>
        <taxon>Bacteria</taxon>
        <taxon>Bacillati</taxon>
        <taxon>Actinomycetota</taxon>
        <taxon>Actinomycetes</taxon>
        <taxon>Nakamurellales</taxon>
        <taxon>Nakamurellaceae</taxon>
        <taxon>Nakamurella</taxon>
    </lineage>
</organism>
<evidence type="ECO:0000256" key="1">
    <source>
        <dbReference type="SAM" id="Phobius"/>
    </source>
</evidence>
<keyword evidence="1" id="KW-1133">Transmembrane helix</keyword>
<name>A0AAU8DKJ0_9ACTN</name>
<dbReference type="EMBL" id="CP159218">
    <property type="protein sequence ID" value="XCG62678.1"/>
    <property type="molecule type" value="Genomic_DNA"/>
</dbReference>
<protein>
    <recommendedName>
        <fullName evidence="3">HPP family protein</fullName>
    </recommendedName>
</protein>